<name>A0ABR4GG05_9EURO</name>
<proteinExistence type="predicted"/>
<organism evidence="2 3">
    <name type="scientific">Aspergillus keveii</name>
    <dbReference type="NCBI Taxonomy" id="714993"/>
    <lineage>
        <taxon>Eukaryota</taxon>
        <taxon>Fungi</taxon>
        <taxon>Dikarya</taxon>
        <taxon>Ascomycota</taxon>
        <taxon>Pezizomycotina</taxon>
        <taxon>Eurotiomycetes</taxon>
        <taxon>Eurotiomycetidae</taxon>
        <taxon>Eurotiales</taxon>
        <taxon>Aspergillaceae</taxon>
        <taxon>Aspergillus</taxon>
        <taxon>Aspergillus subgen. Nidulantes</taxon>
    </lineage>
</organism>
<reference evidence="2 3" key="1">
    <citation type="submission" date="2024-07" db="EMBL/GenBank/DDBJ databases">
        <title>Section-level genome sequencing and comparative genomics of Aspergillus sections Usti and Cavernicolus.</title>
        <authorList>
            <consortium name="Lawrence Berkeley National Laboratory"/>
            <person name="Nybo J.L."/>
            <person name="Vesth T.C."/>
            <person name="Theobald S."/>
            <person name="Frisvad J.C."/>
            <person name="Larsen T.O."/>
            <person name="Kjaerboelling I."/>
            <person name="Rothschild-Mancinelli K."/>
            <person name="Lyhne E.K."/>
            <person name="Kogle M.E."/>
            <person name="Barry K."/>
            <person name="Clum A."/>
            <person name="Na H."/>
            <person name="Ledsgaard L."/>
            <person name="Lin J."/>
            <person name="Lipzen A."/>
            <person name="Kuo A."/>
            <person name="Riley R."/>
            <person name="Mondo S."/>
            <person name="Labutti K."/>
            <person name="Haridas S."/>
            <person name="Pangalinan J."/>
            <person name="Salamov A.A."/>
            <person name="Simmons B.A."/>
            <person name="Magnuson J.K."/>
            <person name="Chen J."/>
            <person name="Drula E."/>
            <person name="Henrissat B."/>
            <person name="Wiebenga A."/>
            <person name="Lubbers R.J."/>
            <person name="Gomes A.C."/>
            <person name="Makela M.R."/>
            <person name="Stajich J."/>
            <person name="Grigoriev I.V."/>
            <person name="Mortensen U.H."/>
            <person name="De Vries R.P."/>
            <person name="Baker S.E."/>
            <person name="Andersen M.R."/>
        </authorList>
    </citation>
    <scope>NUCLEOTIDE SEQUENCE [LARGE SCALE GENOMIC DNA]</scope>
    <source>
        <strain evidence="2 3">CBS 209.92</strain>
    </source>
</reference>
<gene>
    <name evidence="2" type="ORF">BJX66DRAFT_296825</name>
</gene>
<evidence type="ECO:0000259" key="1">
    <source>
        <dbReference type="Pfam" id="PF00144"/>
    </source>
</evidence>
<accession>A0ABR4GG05</accession>
<dbReference type="InterPro" id="IPR012338">
    <property type="entry name" value="Beta-lactam/transpept-like"/>
</dbReference>
<evidence type="ECO:0000313" key="3">
    <source>
        <dbReference type="Proteomes" id="UP001610563"/>
    </source>
</evidence>
<sequence length="399" mass="44527">MERPTISPETKQTLESIADSYTTGPQRKIPGLVYGAVRNDGEPFFTYASGTTGISSERKMSLETIFWVVSFTKLLTSVSCMQLVEQGQLHLDNAEHLESIAPELGAVKVLTRTPDGGFELVEKKRKITLRMLLNHTAGFGYAFEDSKLAEYGRPIGFDDFSGSREDVISRPLVNQPGEKFQYGTSMDWVGIIIERITGMELEEYFSQYILKPLEMDVSFYPSRLEGDLAYMHQRLNGRELVHADHLYRAPLTWKASEGGGRLFCAGGHGCFGKPTHFLRLISALLNNGIDSKTQTRLLHPSTVQEMFKDQIRDKPRYSNVCIPVAKPHLANPTPLAPMPDDHTEGWGLSFSISHFAEKSGRAPGSASWEGLANLYWFADRENNVGGIIGTQIFPYGGMY</sequence>
<dbReference type="Pfam" id="PF00144">
    <property type="entry name" value="Beta-lactamase"/>
    <property type="match status" value="1"/>
</dbReference>
<protein>
    <submittedName>
        <fullName evidence="2">Beta-lactamase family protein</fullName>
    </submittedName>
</protein>
<comment type="caution">
    <text evidence="2">The sequence shown here is derived from an EMBL/GenBank/DDBJ whole genome shotgun (WGS) entry which is preliminary data.</text>
</comment>
<keyword evidence="3" id="KW-1185">Reference proteome</keyword>
<feature type="domain" description="Beta-lactamase-related" evidence="1">
    <location>
        <begin position="26"/>
        <end position="392"/>
    </location>
</feature>
<evidence type="ECO:0000313" key="2">
    <source>
        <dbReference type="EMBL" id="KAL2797946.1"/>
    </source>
</evidence>
<dbReference type="InterPro" id="IPR001466">
    <property type="entry name" value="Beta-lactam-related"/>
</dbReference>
<dbReference type="PANTHER" id="PTHR43283:SF3">
    <property type="entry name" value="BETA-LACTAMASE FAMILY PROTEIN (AFU_ORTHOLOGUE AFUA_5G07500)"/>
    <property type="match status" value="1"/>
</dbReference>
<dbReference type="PANTHER" id="PTHR43283">
    <property type="entry name" value="BETA-LACTAMASE-RELATED"/>
    <property type="match status" value="1"/>
</dbReference>
<dbReference type="Gene3D" id="3.40.710.10">
    <property type="entry name" value="DD-peptidase/beta-lactamase superfamily"/>
    <property type="match status" value="1"/>
</dbReference>
<dbReference type="SUPFAM" id="SSF56601">
    <property type="entry name" value="beta-lactamase/transpeptidase-like"/>
    <property type="match status" value="1"/>
</dbReference>
<dbReference type="Proteomes" id="UP001610563">
    <property type="component" value="Unassembled WGS sequence"/>
</dbReference>
<dbReference type="InterPro" id="IPR050789">
    <property type="entry name" value="Diverse_Enzym_Activities"/>
</dbReference>
<dbReference type="EMBL" id="JBFTWV010000016">
    <property type="protein sequence ID" value="KAL2797946.1"/>
    <property type="molecule type" value="Genomic_DNA"/>
</dbReference>